<dbReference type="RefSeq" id="XP_066716739.1">
    <property type="nucleotide sequence ID" value="XM_066857470.1"/>
</dbReference>
<gene>
    <name evidence="2" type="ORF">PG994_006061</name>
</gene>
<proteinExistence type="predicted"/>
<evidence type="ECO:0000313" key="3">
    <source>
        <dbReference type="Proteomes" id="UP001480595"/>
    </source>
</evidence>
<evidence type="ECO:0000313" key="2">
    <source>
        <dbReference type="EMBL" id="KAK8069445.1"/>
    </source>
</evidence>
<evidence type="ECO:0000256" key="1">
    <source>
        <dbReference type="SAM" id="MobiDB-lite"/>
    </source>
</evidence>
<dbReference type="GeneID" id="92090533"/>
<name>A0ABR1VE03_9PEZI</name>
<sequence>MSPQDVGEQRKLRKKLEKEDRRAKVEAIEVGIPEKETVPWKTIQTNPETFSPWLSKRITSFGELDSWRQNAAFVAYDTKWRQWKDPANPAQQQYSQCLEVGWALLVNLGQRENISTTKDLVRQFDIQVKNSQVNGWYRDSLRATVQDFPFGVTDHVDLEGLDEKVDSHLQYFKEQARERPLILIGFNVRRHLPHFWRNFPTGARHFPAWVDLDDLFRNSSLSRAPTMGLGVALRALGYDAIETADTMRGIGQGKRHVVAAMEAVRTLALLEVVTRPNDDEVTRLLLGRVRTSRFSGCPMNHGHTLLKDSDCRSQARGVYRKRYLVRSILF</sequence>
<comment type="caution">
    <text evidence="2">The sequence shown here is derived from an EMBL/GenBank/DDBJ whole genome shotgun (WGS) entry which is preliminary data.</text>
</comment>
<reference evidence="2 3" key="1">
    <citation type="submission" date="2023-01" db="EMBL/GenBank/DDBJ databases">
        <title>Analysis of 21 Apiospora genomes using comparative genomics revels a genus with tremendous synthesis potential of carbohydrate active enzymes and secondary metabolites.</title>
        <authorList>
            <person name="Sorensen T."/>
        </authorList>
    </citation>
    <scope>NUCLEOTIDE SEQUENCE [LARGE SCALE GENOMIC DNA]</scope>
    <source>
        <strain evidence="2 3">CBS 135458</strain>
    </source>
</reference>
<organism evidence="2 3">
    <name type="scientific">Apiospora phragmitis</name>
    <dbReference type="NCBI Taxonomy" id="2905665"/>
    <lineage>
        <taxon>Eukaryota</taxon>
        <taxon>Fungi</taxon>
        <taxon>Dikarya</taxon>
        <taxon>Ascomycota</taxon>
        <taxon>Pezizomycotina</taxon>
        <taxon>Sordariomycetes</taxon>
        <taxon>Xylariomycetidae</taxon>
        <taxon>Amphisphaeriales</taxon>
        <taxon>Apiosporaceae</taxon>
        <taxon>Apiospora</taxon>
    </lineage>
</organism>
<keyword evidence="3" id="KW-1185">Reference proteome</keyword>
<dbReference type="EMBL" id="JAQQWL010000006">
    <property type="protein sequence ID" value="KAK8069445.1"/>
    <property type="molecule type" value="Genomic_DNA"/>
</dbReference>
<accession>A0ABR1VE03</accession>
<feature type="region of interest" description="Disordered" evidence="1">
    <location>
        <begin position="1"/>
        <end position="22"/>
    </location>
</feature>
<dbReference type="Proteomes" id="UP001480595">
    <property type="component" value="Unassembled WGS sequence"/>
</dbReference>
<protein>
    <submittedName>
        <fullName evidence="2">Uncharacterized protein</fullName>
    </submittedName>
</protein>